<dbReference type="GO" id="GO:0007129">
    <property type="term" value="P:homologous chromosome pairing at meiosis"/>
    <property type="evidence" value="ECO:0007669"/>
    <property type="project" value="TreeGrafter"/>
</dbReference>
<evidence type="ECO:0000313" key="2">
    <source>
        <dbReference type="Ensembl" id="ENSCCEP00000013828.1"/>
    </source>
</evidence>
<feature type="compositionally biased region" description="Basic and acidic residues" evidence="1">
    <location>
        <begin position="231"/>
        <end position="267"/>
    </location>
</feature>
<dbReference type="GO" id="GO:0007283">
    <property type="term" value="P:spermatogenesis"/>
    <property type="evidence" value="ECO:0007669"/>
    <property type="project" value="TreeGrafter"/>
</dbReference>
<accession>A0A8C0UX37</accession>
<proteinExistence type="predicted"/>
<feature type="compositionally biased region" description="Basic and acidic residues" evidence="1">
    <location>
        <begin position="298"/>
        <end position="310"/>
    </location>
</feature>
<dbReference type="AlphaFoldDB" id="A0A8C0UX37"/>
<evidence type="ECO:0000256" key="1">
    <source>
        <dbReference type="SAM" id="MobiDB-lite"/>
    </source>
</evidence>
<dbReference type="InterPro" id="IPR031380">
    <property type="entry name" value="SIX6OS1"/>
</dbReference>
<feature type="region of interest" description="Disordered" evidence="1">
    <location>
        <begin position="231"/>
        <end position="270"/>
    </location>
</feature>
<dbReference type="PANTHER" id="PTHR35449">
    <property type="entry name" value="PROTEIN SIX6OS1"/>
    <property type="match status" value="1"/>
</dbReference>
<gene>
    <name evidence="2" type="primary">C5H14orf39</name>
</gene>
<feature type="region of interest" description="Disordered" evidence="1">
    <location>
        <begin position="289"/>
        <end position="319"/>
    </location>
</feature>
<reference evidence="2" key="2">
    <citation type="submission" date="2025-09" db="UniProtKB">
        <authorList>
            <consortium name="Ensembl"/>
        </authorList>
    </citation>
    <scope>IDENTIFICATION</scope>
</reference>
<organism evidence="2 3">
    <name type="scientific">Cyanistes caeruleus</name>
    <name type="common">Eurasian blue tit</name>
    <name type="synonym">Parus caeruleus</name>
    <dbReference type="NCBI Taxonomy" id="156563"/>
    <lineage>
        <taxon>Eukaryota</taxon>
        <taxon>Metazoa</taxon>
        <taxon>Chordata</taxon>
        <taxon>Craniata</taxon>
        <taxon>Vertebrata</taxon>
        <taxon>Euteleostomi</taxon>
        <taxon>Archelosauria</taxon>
        <taxon>Archosauria</taxon>
        <taxon>Dinosauria</taxon>
        <taxon>Saurischia</taxon>
        <taxon>Theropoda</taxon>
        <taxon>Coelurosauria</taxon>
        <taxon>Aves</taxon>
        <taxon>Neognathae</taxon>
        <taxon>Neoaves</taxon>
        <taxon>Telluraves</taxon>
        <taxon>Australaves</taxon>
        <taxon>Passeriformes</taxon>
        <taxon>Paridae</taxon>
        <taxon>Cyanistes</taxon>
    </lineage>
</organism>
<dbReference type="Ensembl" id="ENSCCET00000021482.1">
    <property type="protein sequence ID" value="ENSCCEP00000013828.1"/>
    <property type="gene ID" value="ENSCCEG00000013235.1"/>
</dbReference>
<dbReference type="PANTHER" id="PTHR35449:SF1">
    <property type="entry name" value="PROTEIN SIX6OS1"/>
    <property type="match status" value="1"/>
</dbReference>
<evidence type="ECO:0000313" key="3">
    <source>
        <dbReference type="Proteomes" id="UP000694410"/>
    </source>
</evidence>
<dbReference type="Pfam" id="PF15676">
    <property type="entry name" value="S6OS1"/>
    <property type="match status" value="1"/>
</dbReference>
<dbReference type="GO" id="GO:0048477">
    <property type="term" value="P:oogenesis"/>
    <property type="evidence" value="ECO:0007669"/>
    <property type="project" value="TreeGrafter"/>
</dbReference>
<dbReference type="Proteomes" id="UP000694410">
    <property type="component" value="Unplaced"/>
</dbReference>
<name>A0A8C0UX37_CYACU</name>
<dbReference type="CTD" id="112991624"/>
<protein>
    <recommendedName>
        <fullName evidence="4">Protein SIX6OS1</fullName>
    </recommendedName>
</protein>
<reference evidence="2" key="1">
    <citation type="submission" date="2025-08" db="UniProtKB">
        <authorList>
            <consortium name="Ensembl"/>
        </authorList>
    </citation>
    <scope>IDENTIFICATION</scope>
</reference>
<dbReference type="GO" id="GO:0000801">
    <property type="term" value="C:central element"/>
    <property type="evidence" value="ECO:0007669"/>
    <property type="project" value="TreeGrafter"/>
</dbReference>
<dbReference type="GeneID" id="111929710"/>
<sequence length="576" mass="65859">MSDKVLINLDKILVKLASQIEKTRSTKKDVDHQINLYTTKITEKKNQISWLEENIKKGNEAFDDLQKQNESCKKICNVWKPTYTILKKHGEYLKNEIKALEEATENERKIYEDSITQFREILEEHRKKYTETALAKKYYQKRKEVEEIKERVLKRLEKYKWKEDTCLDTLEAVPFISVNDWAVHIASMRKKTQETLQLTEAAVQETIKVEKEAEELQMKIDCLKKTFKETKEDQNNSEKIEGKNQKSHEKLEEFTERVFEEREEPSLPKKKHQLYRALPVPCVSRKSVQSAGSFRFQKRPETGREEKEKPVATSSSSSLTKNLSQMVIDTAGTNKPQIAHVPAIVNVQNQMKFRLSDLPEQLTSNQQFESENAVMASQQAKHVNEEADEHMDCSYVPQDVHTGFKPNEDNTNIAEGSAEPFLKAPKTPDLSGKNLHFSKIPPFDSIQNLGCEEGTSKSPAFFSFMNFSQKSPGFNLFDSSLFGAQSSSDETEGNYSVGKLSSLSPHKDLGSFFGKPENEDAFTFPFHSESTSHAFGDGKDDVGFSFAFGQDQRSPQFPSMGSFHSSIQNTKPFTLF</sequence>
<dbReference type="RefSeq" id="XP_023783135.1">
    <property type="nucleotide sequence ID" value="XM_023927367.1"/>
</dbReference>
<dbReference type="GO" id="GO:0010705">
    <property type="term" value="P:meiotic DNA double-strand break processing involved in reciprocal meiotic recombination"/>
    <property type="evidence" value="ECO:0007669"/>
    <property type="project" value="TreeGrafter"/>
</dbReference>
<evidence type="ECO:0008006" key="4">
    <source>
        <dbReference type="Google" id="ProtNLM"/>
    </source>
</evidence>
<keyword evidence="3" id="KW-1185">Reference proteome</keyword>